<dbReference type="EMBL" id="JAAAMU010000005">
    <property type="protein sequence ID" value="NBC69899.1"/>
    <property type="molecule type" value="Genomic_DNA"/>
</dbReference>
<dbReference type="PANTHER" id="PTHR37422">
    <property type="entry name" value="TEICHURONIC ACID BIOSYNTHESIS PROTEIN TUAE"/>
    <property type="match status" value="1"/>
</dbReference>
<evidence type="ECO:0000256" key="1">
    <source>
        <dbReference type="SAM" id="Phobius"/>
    </source>
</evidence>
<feature type="transmembrane region" description="Helical" evidence="1">
    <location>
        <begin position="200"/>
        <end position="226"/>
    </location>
</feature>
<keyword evidence="1" id="KW-0472">Membrane</keyword>
<gene>
    <name evidence="2" type="ORF">GT003_12945</name>
</gene>
<dbReference type="Proteomes" id="UP000558113">
    <property type="component" value="Unassembled WGS sequence"/>
</dbReference>
<dbReference type="InterPro" id="IPR051533">
    <property type="entry name" value="WaaL-like"/>
</dbReference>
<organism evidence="2 3">
    <name type="scientific">Paenibacillus sacheonensis</name>
    <dbReference type="NCBI Taxonomy" id="742054"/>
    <lineage>
        <taxon>Bacteria</taxon>
        <taxon>Bacillati</taxon>
        <taxon>Bacillota</taxon>
        <taxon>Bacilli</taxon>
        <taxon>Bacillales</taxon>
        <taxon>Paenibacillaceae</taxon>
        <taxon>Paenibacillus</taxon>
    </lineage>
</organism>
<feature type="transmembrane region" description="Helical" evidence="1">
    <location>
        <begin position="238"/>
        <end position="260"/>
    </location>
</feature>
<comment type="caution">
    <text evidence="2">The sequence shown here is derived from an EMBL/GenBank/DDBJ whole genome shotgun (WGS) entry which is preliminary data.</text>
</comment>
<dbReference type="AlphaFoldDB" id="A0A7X4YQV1"/>
<feature type="transmembrane region" description="Helical" evidence="1">
    <location>
        <begin position="20"/>
        <end position="39"/>
    </location>
</feature>
<accession>A0A7X4YQV1</accession>
<evidence type="ECO:0000313" key="2">
    <source>
        <dbReference type="EMBL" id="NBC69899.1"/>
    </source>
</evidence>
<sequence length="452" mass="52015">MNLLMYIAAFLFPLDNFPHMFGGAYKPLSLIFIAIYLAMNIKVVFTIKYRALEIWIAVIIASALLISAFQNLKYHYRFTGWEDAVSSLVAGIVIYLAFKVFVHQNKHDESYIMLFKWIIRGYSVAIFVGLLQLVYIYGSSSDGLAAVIKLFVTRDPFIGNHRVHFSFSEPSFIGLHTNLLLFPAYIILKNKNRLSKFEKLIVFSFVPLTIFSLSVRYFLDLVIFYVIYTFATTQVREIWSVGIKMILTAAVFASLIYMVFVQNVFKIDSDHYSRISHIFENPENIATDDSFAIRFTYSVIGVSSFLDKPVLGYGMGNYNYGYVNHLDKIPVNQYKPGKELYEASESTSLSQYNMYTRLLSELGMMGIFILLSFVIFIRSFKGRNYSKMMAALLGCALLQFDSFAFIQMYFWIAFMQSGFISQFKVVKTAALSEALVKEEKYPLSLEKKVRYE</sequence>
<feature type="transmembrane region" description="Helical" evidence="1">
    <location>
        <begin position="114"/>
        <end position="137"/>
    </location>
</feature>
<dbReference type="OrthoDB" id="2596955at2"/>
<evidence type="ECO:0008006" key="4">
    <source>
        <dbReference type="Google" id="ProtNLM"/>
    </source>
</evidence>
<feature type="transmembrane region" description="Helical" evidence="1">
    <location>
        <begin position="84"/>
        <end position="102"/>
    </location>
</feature>
<feature type="transmembrane region" description="Helical" evidence="1">
    <location>
        <begin position="389"/>
        <end position="414"/>
    </location>
</feature>
<feature type="transmembrane region" description="Helical" evidence="1">
    <location>
        <begin position="358"/>
        <end position="377"/>
    </location>
</feature>
<evidence type="ECO:0000313" key="3">
    <source>
        <dbReference type="Proteomes" id="UP000558113"/>
    </source>
</evidence>
<reference evidence="2 3" key="1">
    <citation type="submission" date="2020-01" db="EMBL/GenBank/DDBJ databases">
        <title>Paenibacillus soybeanensis sp. nov. isolated from the nodules of soybean (Glycine max(L.) Merr).</title>
        <authorList>
            <person name="Wang H."/>
        </authorList>
    </citation>
    <scope>NUCLEOTIDE SEQUENCE [LARGE SCALE GENOMIC DNA]</scope>
    <source>
        <strain evidence="2 3">DSM 23054</strain>
    </source>
</reference>
<keyword evidence="1" id="KW-1133">Transmembrane helix</keyword>
<dbReference type="PANTHER" id="PTHR37422:SF13">
    <property type="entry name" value="LIPOPOLYSACCHARIDE BIOSYNTHESIS PROTEIN PA4999-RELATED"/>
    <property type="match status" value="1"/>
</dbReference>
<keyword evidence="3" id="KW-1185">Reference proteome</keyword>
<protein>
    <recommendedName>
        <fullName evidence="4">O-antigen ligase domain-containing protein</fullName>
    </recommendedName>
</protein>
<proteinExistence type="predicted"/>
<keyword evidence="1" id="KW-0812">Transmembrane</keyword>
<dbReference type="RefSeq" id="WP_161698171.1">
    <property type="nucleotide sequence ID" value="NZ_JAAAMU010000005.1"/>
</dbReference>
<feature type="transmembrane region" description="Helical" evidence="1">
    <location>
        <begin position="171"/>
        <end position="188"/>
    </location>
</feature>
<feature type="transmembrane region" description="Helical" evidence="1">
    <location>
        <begin position="51"/>
        <end position="72"/>
    </location>
</feature>
<name>A0A7X4YQV1_9BACL</name>